<reference evidence="2 3" key="1">
    <citation type="submission" date="2019-02" db="EMBL/GenBank/DDBJ databases">
        <title>Genomic Encyclopedia of Type Strains, Phase IV (KMG-IV): sequencing the most valuable type-strain genomes for metagenomic binning, comparative biology and taxonomic classification.</title>
        <authorList>
            <person name="Goeker M."/>
        </authorList>
    </citation>
    <scope>NUCLEOTIDE SEQUENCE [LARGE SCALE GENOMIC DNA]</scope>
    <source>
        <strain evidence="2 3">DSM 17196</strain>
    </source>
</reference>
<dbReference type="AlphaFoldDB" id="A0A4Q7P205"/>
<dbReference type="OrthoDB" id="1162578at2"/>
<gene>
    <name evidence="2" type="ORF">EV197_2482</name>
</gene>
<accession>A0A4Q7P205</accession>
<dbReference type="Proteomes" id="UP000292262">
    <property type="component" value="Unassembled WGS sequence"/>
</dbReference>
<protein>
    <submittedName>
        <fullName evidence="2">Uncharacterized protein</fullName>
    </submittedName>
</protein>
<sequence length="205" mass="22804">MKLITKVIALAFLTVFLSCQNEPEELFEDDAITNDNSTTALEKNYLDINIVCSVEGIPPGWNVDEYINSPNCPNYNLFFGRYNAAIISRDGTPKINRAGAGCQDNYCIWIVGENFESNAYVDIRTTTGSSIIGTYRGSNRTLTTNAQGQQVITLRLGSAYERSQFASRGLRIWVVNPQARKWADGRTVRRPGDIIIDPPCNPICP</sequence>
<keyword evidence="3" id="KW-1185">Reference proteome</keyword>
<dbReference type="PROSITE" id="PS51257">
    <property type="entry name" value="PROKAR_LIPOPROTEIN"/>
    <property type="match status" value="1"/>
</dbReference>
<dbReference type="EMBL" id="SGXE01000002">
    <property type="protein sequence ID" value="RZS93901.1"/>
    <property type="molecule type" value="Genomic_DNA"/>
</dbReference>
<evidence type="ECO:0000313" key="3">
    <source>
        <dbReference type="Proteomes" id="UP000292262"/>
    </source>
</evidence>
<evidence type="ECO:0000313" key="2">
    <source>
        <dbReference type="EMBL" id="RZS93901.1"/>
    </source>
</evidence>
<feature type="signal peptide" evidence="1">
    <location>
        <begin position="1"/>
        <end position="21"/>
    </location>
</feature>
<name>A0A4Q7P205_9FLAO</name>
<comment type="caution">
    <text evidence="2">The sequence shown here is derived from an EMBL/GenBank/DDBJ whole genome shotgun (WGS) entry which is preliminary data.</text>
</comment>
<organism evidence="2 3">
    <name type="scientific">Aquimarina brevivitae</name>
    <dbReference type="NCBI Taxonomy" id="323412"/>
    <lineage>
        <taxon>Bacteria</taxon>
        <taxon>Pseudomonadati</taxon>
        <taxon>Bacteroidota</taxon>
        <taxon>Flavobacteriia</taxon>
        <taxon>Flavobacteriales</taxon>
        <taxon>Flavobacteriaceae</taxon>
        <taxon>Aquimarina</taxon>
    </lineage>
</organism>
<keyword evidence="1" id="KW-0732">Signal</keyword>
<proteinExistence type="predicted"/>
<evidence type="ECO:0000256" key="1">
    <source>
        <dbReference type="SAM" id="SignalP"/>
    </source>
</evidence>
<feature type="chain" id="PRO_5020646475" evidence="1">
    <location>
        <begin position="22"/>
        <end position="205"/>
    </location>
</feature>
<dbReference type="RefSeq" id="WP_130287005.1">
    <property type="nucleotide sequence ID" value="NZ_SGXE01000002.1"/>
</dbReference>